<dbReference type="AlphaFoldDB" id="A0AAE4SBR2"/>
<protein>
    <submittedName>
        <fullName evidence="2">Uncharacterized protein</fullName>
    </submittedName>
</protein>
<keyword evidence="3" id="KW-1185">Reference proteome</keyword>
<name>A0AAE4SBR2_9EURY</name>
<keyword evidence="1" id="KW-0812">Transmembrane</keyword>
<evidence type="ECO:0000256" key="1">
    <source>
        <dbReference type="SAM" id="Phobius"/>
    </source>
</evidence>
<gene>
    <name evidence="2" type="ORF">McpCs1_06390</name>
</gene>
<comment type="caution">
    <text evidence="2">The sequence shown here is derived from an EMBL/GenBank/DDBJ whole genome shotgun (WGS) entry which is preliminary data.</text>
</comment>
<dbReference type="Proteomes" id="UP001283212">
    <property type="component" value="Unassembled WGS sequence"/>
</dbReference>
<reference evidence="2 3" key="1">
    <citation type="submission" date="2023-06" db="EMBL/GenBank/DDBJ databases">
        <title>Genome sequence of Methancorpusculaceae sp. Cs1.</title>
        <authorList>
            <person name="Protasov E."/>
            <person name="Platt K."/>
            <person name="Poehlein A."/>
            <person name="Daniel R."/>
            <person name="Brune A."/>
        </authorList>
    </citation>
    <scope>NUCLEOTIDE SEQUENCE [LARGE SCALE GENOMIC DNA]</scope>
    <source>
        <strain evidence="2 3">Cs1</strain>
    </source>
</reference>
<dbReference type="EMBL" id="JAWDKB010000002">
    <property type="protein sequence ID" value="MDV0443269.1"/>
    <property type="molecule type" value="Genomic_DNA"/>
</dbReference>
<accession>A0AAE4SBR2</accession>
<evidence type="ECO:0000313" key="3">
    <source>
        <dbReference type="Proteomes" id="UP001283212"/>
    </source>
</evidence>
<sequence>MEMYTDIYEMQSARHCGVSSLLIVILLVISIIGGMVFTGMMATAPIVENVEKNAVITVHLQGDDVMITLLANSFRQKISSIEVSIDGVSGRSMTKPIAIGTPVLCKDIAEGVTGSKFIVINARFADGTSAIIHYTRLQFS</sequence>
<feature type="transmembrane region" description="Helical" evidence="1">
    <location>
        <begin position="21"/>
        <end position="42"/>
    </location>
</feature>
<organism evidence="2 3">
    <name type="scientific">Methanorbis rubei</name>
    <dbReference type="NCBI Taxonomy" id="3028300"/>
    <lineage>
        <taxon>Archaea</taxon>
        <taxon>Methanobacteriati</taxon>
        <taxon>Methanobacteriota</taxon>
        <taxon>Stenosarchaea group</taxon>
        <taxon>Methanomicrobia</taxon>
        <taxon>Methanomicrobiales</taxon>
        <taxon>Methanocorpusculaceae</taxon>
        <taxon>Methanorbis</taxon>
    </lineage>
</organism>
<evidence type="ECO:0000313" key="2">
    <source>
        <dbReference type="EMBL" id="MDV0443269.1"/>
    </source>
</evidence>
<keyword evidence="1" id="KW-0472">Membrane</keyword>
<dbReference type="RefSeq" id="WP_338095797.1">
    <property type="nucleotide sequence ID" value="NZ_JAWDKB010000002.1"/>
</dbReference>
<proteinExistence type="predicted"/>
<keyword evidence="1" id="KW-1133">Transmembrane helix</keyword>